<accession>A0A256GFC8</accession>
<dbReference type="Proteomes" id="UP000216188">
    <property type="component" value="Unassembled WGS sequence"/>
</dbReference>
<reference evidence="1 2" key="1">
    <citation type="submission" date="2017-07" db="EMBL/GenBank/DDBJ databases">
        <title>Phylogenetic study on the rhizospheric bacterium Ochrobactrum sp. A44.</title>
        <authorList>
            <person name="Krzyzanowska D.M."/>
            <person name="Ossowicki A."/>
            <person name="Rajewska M."/>
            <person name="Maciag T."/>
            <person name="Kaczynski Z."/>
            <person name="Czerwicka M."/>
            <person name="Jafra S."/>
        </authorList>
    </citation>
    <scope>NUCLEOTIDE SEQUENCE [LARGE SCALE GENOMIC DNA]</scope>
    <source>
        <strain evidence="1 2">CCUG 30717</strain>
    </source>
</reference>
<dbReference type="AlphaFoldDB" id="A0A256GFC8"/>
<protein>
    <submittedName>
        <fullName evidence="1">Uncharacterized protein</fullName>
    </submittedName>
</protein>
<dbReference type="EMBL" id="NNRM01000021">
    <property type="protein sequence ID" value="OYR25728.1"/>
    <property type="molecule type" value="Genomic_DNA"/>
</dbReference>
<organism evidence="1 2">
    <name type="scientific">Brucella pseudogrignonensis</name>
    <dbReference type="NCBI Taxonomy" id="419475"/>
    <lineage>
        <taxon>Bacteria</taxon>
        <taxon>Pseudomonadati</taxon>
        <taxon>Pseudomonadota</taxon>
        <taxon>Alphaproteobacteria</taxon>
        <taxon>Hyphomicrobiales</taxon>
        <taxon>Brucellaceae</taxon>
        <taxon>Brucella/Ochrobactrum group</taxon>
        <taxon>Brucella</taxon>
    </lineage>
</organism>
<gene>
    <name evidence="1" type="ORF">CEV34_2523</name>
</gene>
<evidence type="ECO:0000313" key="1">
    <source>
        <dbReference type="EMBL" id="OYR25728.1"/>
    </source>
</evidence>
<keyword evidence="2" id="KW-1185">Reference proteome</keyword>
<evidence type="ECO:0000313" key="2">
    <source>
        <dbReference type="Proteomes" id="UP000216188"/>
    </source>
</evidence>
<sequence>MFCAIPDAVPSPLSLELLDFKLMAEIGSSPKTNLPYATSPPLSLLIRL</sequence>
<name>A0A256GFC8_9HYPH</name>
<comment type="caution">
    <text evidence="1">The sequence shown here is derived from an EMBL/GenBank/DDBJ whole genome shotgun (WGS) entry which is preliminary data.</text>
</comment>
<proteinExistence type="predicted"/>